<dbReference type="Pfam" id="PF00082">
    <property type="entry name" value="Peptidase_S8"/>
    <property type="match status" value="2"/>
</dbReference>
<name>A0AAE3J7P2_9FIRM</name>
<feature type="active site" description="Charge relay system" evidence="5 6">
    <location>
        <position position="127"/>
    </location>
</feature>
<evidence type="ECO:0000256" key="3">
    <source>
        <dbReference type="ARBA" id="ARBA00022801"/>
    </source>
</evidence>
<dbReference type="CDD" id="cd07478">
    <property type="entry name" value="Peptidases_S8_CspA-like"/>
    <property type="match status" value="1"/>
</dbReference>
<dbReference type="PANTHER" id="PTHR43806">
    <property type="entry name" value="PEPTIDASE S8"/>
    <property type="match status" value="1"/>
</dbReference>
<dbReference type="GO" id="GO:0004252">
    <property type="term" value="F:serine-type endopeptidase activity"/>
    <property type="evidence" value="ECO:0007669"/>
    <property type="project" value="UniProtKB-UniRule"/>
</dbReference>
<dbReference type="InterPro" id="IPR000209">
    <property type="entry name" value="Peptidase_S8/S53_dom"/>
</dbReference>
<dbReference type="Gene3D" id="3.30.70.2980">
    <property type="match status" value="1"/>
</dbReference>
<proteinExistence type="inferred from homology"/>
<evidence type="ECO:0000256" key="6">
    <source>
        <dbReference type="PROSITE-ProRule" id="PRU01240"/>
    </source>
</evidence>
<dbReference type="PROSITE" id="PS00137">
    <property type="entry name" value="SUBTILASE_HIS"/>
    <property type="match status" value="1"/>
</dbReference>
<dbReference type="InterPro" id="IPR015500">
    <property type="entry name" value="Peptidase_S8_subtilisin-rel"/>
</dbReference>
<dbReference type="Proteomes" id="UP001197875">
    <property type="component" value="Unassembled WGS sequence"/>
</dbReference>
<feature type="domain" description="Peptidase S8/S53" evidence="7">
    <location>
        <begin position="118"/>
        <end position="345"/>
    </location>
</feature>
<dbReference type="PRINTS" id="PR00723">
    <property type="entry name" value="SUBTILISIN"/>
</dbReference>
<dbReference type="PIRSF" id="PIRSF037894">
    <property type="entry name" value="Subtilisin_rel_CspABC"/>
    <property type="match status" value="1"/>
</dbReference>
<evidence type="ECO:0000256" key="2">
    <source>
        <dbReference type="ARBA" id="ARBA00022670"/>
    </source>
</evidence>
<evidence type="ECO:0000256" key="5">
    <source>
        <dbReference type="PIRSR" id="PIRSR615500-1"/>
    </source>
</evidence>
<dbReference type="InterPro" id="IPR023828">
    <property type="entry name" value="Peptidase_S8_Ser-AS"/>
</dbReference>
<dbReference type="RefSeq" id="WP_227616068.1">
    <property type="nucleotide sequence ID" value="NZ_JAJEPR010000037.1"/>
</dbReference>
<evidence type="ECO:0000259" key="7">
    <source>
        <dbReference type="Pfam" id="PF00082"/>
    </source>
</evidence>
<evidence type="ECO:0000256" key="1">
    <source>
        <dbReference type="ARBA" id="ARBA00011073"/>
    </source>
</evidence>
<gene>
    <name evidence="9" type="ORF">LKD71_15080</name>
</gene>
<keyword evidence="2 6" id="KW-0645">Protease</keyword>
<evidence type="ECO:0000313" key="9">
    <source>
        <dbReference type="EMBL" id="MCC2191099.1"/>
    </source>
</evidence>
<dbReference type="InterPro" id="IPR022398">
    <property type="entry name" value="Peptidase_S8_His-AS"/>
</dbReference>
<dbReference type="InterPro" id="IPR034045">
    <property type="entry name" value="Pep_S8_CspA-like"/>
</dbReference>
<feature type="domain" description="Peptidase S8/S53" evidence="7">
    <location>
        <begin position="437"/>
        <end position="560"/>
    </location>
</feature>
<feature type="active site" description="Charge relay system" evidence="5 6">
    <location>
        <position position="504"/>
    </location>
</feature>
<accession>A0AAE3J7P2</accession>
<dbReference type="Gene3D" id="3.40.50.200">
    <property type="entry name" value="Peptidase S8/S53 domain"/>
    <property type="match status" value="1"/>
</dbReference>
<comment type="similarity">
    <text evidence="1 6">Belongs to the peptidase S8 family.</text>
</comment>
<dbReference type="GO" id="GO:0006508">
    <property type="term" value="P:proteolysis"/>
    <property type="evidence" value="ECO:0007669"/>
    <property type="project" value="UniProtKB-KW"/>
</dbReference>
<organism evidence="9 10">
    <name type="scientific">Fusicatenibacter faecihominis</name>
    <dbReference type="NCBI Taxonomy" id="2881276"/>
    <lineage>
        <taxon>Bacteria</taxon>
        <taxon>Bacillati</taxon>
        <taxon>Bacillota</taxon>
        <taxon>Clostridia</taxon>
        <taxon>Lachnospirales</taxon>
        <taxon>Lachnospiraceae</taxon>
        <taxon>Fusicatenibacter</taxon>
    </lineage>
</organism>
<dbReference type="Gene3D" id="2.60.120.1290">
    <property type="match status" value="1"/>
</dbReference>
<dbReference type="PROSITE" id="PS51892">
    <property type="entry name" value="SUBTILASE"/>
    <property type="match status" value="1"/>
</dbReference>
<reference evidence="9 10" key="1">
    <citation type="submission" date="2021-10" db="EMBL/GenBank/DDBJ databases">
        <title>Anaerobic single-cell dispensing facilitates the cultivation of human gut bacteria.</title>
        <authorList>
            <person name="Afrizal A."/>
        </authorList>
    </citation>
    <scope>NUCLEOTIDE SEQUENCE [LARGE SCALE GENOMIC DNA]</scope>
    <source>
        <strain evidence="9 10">CLA-AA-H277</strain>
    </source>
</reference>
<dbReference type="Pfam" id="PF18425">
    <property type="entry name" value="CspB_prodomain"/>
    <property type="match status" value="1"/>
</dbReference>
<sequence length="571" mass="62492">MNDQKLENLLNLALDATSEELERSERLSEGYDRADNTWDLIIKYNGDLTELEREGAVFTPLVNEYAIVTIRQELIPWLAAQVQVEYIEKPKRLSFTVNQGRAASCINGLSRAPLGLSGKGVLLAIIDSGIDYTHPDFRNADGSTRLLALWDQTAEGTPPKGYRIGSEFTQEELNQSLRENQVLSRDLSGHGTAVAGIAAGNGRASSGRYRGVAPESELLVVKLGIPRPDSFPRTTELMQGVDYAVRKALELSMPLVINLSFGNGYGSHDGTSLLETFLDDISAYGRSSIVAGTGNEGDAGGHTGGWLTEGEEKTLELAIGEYETGTNIQLWKSYVDNFSVSLIAPEGVAIGPFQENMGSQRYRASGTELLIYYGEPSPYSLVQEIYMDFLPVEKYIDSGIWKIRLTPEKITEGRYDLWLPAREERNQDTYFYRPDPDTTLTIPSTAGKVISVGAYDSRLMTYASFSGRGYTRDGRNIKPDLSAPGVNIMTTAPGGGYAPRTGTSFATPFVSGSAALLMQWGLIDGRDPYLYGSKLKAYLLKGARPIPAVKTYPDQRLGYGVLCAEESLPGR</sequence>
<comment type="caution">
    <text evidence="9">The sequence shown here is derived from an EMBL/GenBank/DDBJ whole genome shotgun (WGS) entry which is preliminary data.</text>
</comment>
<evidence type="ECO:0000313" key="10">
    <source>
        <dbReference type="Proteomes" id="UP001197875"/>
    </source>
</evidence>
<dbReference type="AlphaFoldDB" id="A0AAE3J7P2"/>
<dbReference type="EMBL" id="JAJEPR010000037">
    <property type="protein sequence ID" value="MCC2191099.1"/>
    <property type="molecule type" value="Genomic_DNA"/>
</dbReference>
<feature type="active site" description="Charge relay system" evidence="5 6">
    <location>
        <position position="190"/>
    </location>
</feature>
<dbReference type="PROSITE" id="PS00138">
    <property type="entry name" value="SUBTILASE_SER"/>
    <property type="match status" value="1"/>
</dbReference>
<dbReference type="PANTHER" id="PTHR43806:SF11">
    <property type="entry name" value="CEREVISIN-RELATED"/>
    <property type="match status" value="1"/>
</dbReference>
<dbReference type="InterPro" id="IPR050131">
    <property type="entry name" value="Peptidase_S8_subtilisin-like"/>
</dbReference>
<evidence type="ECO:0000259" key="8">
    <source>
        <dbReference type="Pfam" id="PF18425"/>
    </source>
</evidence>
<dbReference type="InterPro" id="IPR017310">
    <property type="entry name" value="Pept_S8A_subtilisin_clostridia"/>
</dbReference>
<dbReference type="SUPFAM" id="SSF52743">
    <property type="entry name" value="Subtilisin-like"/>
    <property type="match status" value="1"/>
</dbReference>
<dbReference type="InterPro" id="IPR036852">
    <property type="entry name" value="Peptidase_S8/S53_dom_sf"/>
</dbReference>
<dbReference type="InterPro" id="IPR041365">
    <property type="entry name" value="CspB_prodomain"/>
</dbReference>
<keyword evidence="4 6" id="KW-0720">Serine protease</keyword>
<protein>
    <submittedName>
        <fullName evidence="9">S8 family serine peptidase</fullName>
    </submittedName>
</protein>
<keyword evidence="10" id="KW-1185">Reference proteome</keyword>
<evidence type="ECO:0000256" key="4">
    <source>
        <dbReference type="ARBA" id="ARBA00022825"/>
    </source>
</evidence>
<feature type="domain" description="Csp protease B prodomain" evidence="8">
    <location>
        <begin position="4"/>
        <end position="91"/>
    </location>
</feature>
<keyword evidence="3 6" id="KW-0378">Hydrolase</keyword>